<dbReference type="AlphaFoldDB" id="A0A727YY89"/>
<evidence type="ECO:0000313" key="3">
    <source>
        <dbReference type="EMBL" id="HAE2228698.1"/>
    </source>
</evidence>
<name>A0A727YY89_SALHO</name>
<dbReference type="EMBL" id="DAARFO010000085">
    <property type="protein sequence ID" value="HAE2228698.1"/>
    <property type="molecule type" value="Genomic_DNA"/>
</dbReference>
<dbReference type="InterPro" id="IPR023347">
    <property type="entry name" value="Lysozyme_dom_sf"/>
</dbReference>
<sequence length="37" mass="4153">MNKNSEIFSLLKVEEGVRHNPYIDSLGYPTVGVGFKL</sequence>
<evidence type="ECO:0000256" key="2">
    <source>
        <dbReference type="ARBA" id="ARBA00022638"/>
    </source>
</evidence>
<gene>
    <name evidence="3" type="ORF">G3246_004341</name>
</gene>
<keyword evidence="1" id="KW-0929">Antimicrobial</keyword>
<organism evidence="3">
    <name type="scientific">Salmonella enterica subsp. houtenae serovar 48:g,z51:-</name>
    <dbReference type="NCBI Taxonomy" id="1050190"/>
    <lineage>
        <taxon>Bacteria</taxon>
        <taxon>Pseudomonadati</taxon>
        <taxon>Pseudomonadota</taxon>
        <taxon>Gammaproteobacteria</taxon>
        <taxon>Enterobacterales</taxon>
        <taxon>Enterobacteriaceae</taxon>
        <taxon>Salmonella</taxon>
    </lineage>
</organism>
<feature type="non-terminal residue" evidence="3">
    <location>
        <position position="37"/>
    </location>
</feature>
<evidence type="ECO:0000256" key="1">
    <source>
        <dbReference type="ARBA" id="ARBA00022529"/>
    </source>
</evidence>
<dbReference type="SUPFAM" id="SSF53955">
    <property type="entry name" value="Lysozyme-like"/>
    <property type="match status" value="1"/>
</dbReference>
<reference evidence="3" key="1">
    <citation type="journal article" date="2018" name="Genome Biol.">
        <title>SKESA: strategic k-mer extension for scrupulous assemblies.</title>
        <authorList>
            <person name="Souvorov A."/>
            <person name="Agarwala R."/>
            <person name="Lipman D.J."/>
        </authorList>
    </citation>
    <scope>NUCLEOTIDE SEQUENCE</scope>
    <source>
        <strain evidence="3">12-2349</strain>
    </source>
</reference>
<dbReference type="GO" id="GO:0031640">
    <property type="term" value="P:killing of cells of another organism"/>
    <property type="evidence" value="ECO:0007669"/>
    <property type="project" value="UniProtKB-KW"/>
</dbReference>
<dbReference type="GO" id="GO:0003796">
    <property type="term" value="F:lysozyme activity"/>
    <property type="evidence" value="ECO:0007669"/>
    <property type="project" value="InterPro"/>
</dbReference>
<dbReference type="InterPro" id="IPR023346">
    <property type="entry name" value="Lysozyme-like_dom_sf"/>
</dbReference>
<reference evidence="3" key="2">
    <citation type="submission" date="2018-07" db="EMBL/GenBank/DDBJ databases">
        <authorList>
            <consortium name="NCBI Pathogen Detection Project"/>
        </authorList>
    </citation>
    <scope>NUCLEOTIDE SEQUENCE</scope>
    <source>
        <strain evidence="3">12-2349</strain>
    </source>
</reference>
<dbReference type="Gene3D" id="1.10.530.40">
    <property type="match status" value="1"/>
</dbReference>
<comment type="caution">
    <text evidence="3">The sequence shown here is derived from an EMBL/GenBank/DDBJ whole genome shotgun (WGS) entry which is preliminary data.</text>
</comment>
<protein>
    <submittedName>
        <fullName evidence="3">Lysozyme</fullName>
    </submittedName>
</protein>
<proteinExistence type="predicted"/>
<accession>A0A727YY89</accession>
<dbReference type="GO" id="GO:0042742">
    <property type="term" value="P:defense response to bacterium"/>
    <property type="evidence" value="ECO:0007669"/>
    <property type="project" value="UniProtKB-KW"/>
</dbReference>
<keyword evidence="2" id="KW-0081">Bacteriolytic enzyme</keyword>